<keyword evidence="1" id="KW-0812">Transmembrane</keyword>
<feature type="transmembrane region" description="Helical" evidence="1">
    <location>
        <begin position="165"/>
        <end position="182"/>
    </location>
</feature>
<dbReference type="Proteomes" id="UP000717515">
    <property type="component" value="Unassembled WGS sequence"/>
</dbReference>
<evidence type="ECO:0000313" key="3">
    <source>
        <dbReference type="Proteomes" id="UP000717515"/>
    </source>
</evidence>
<dbReference type="InterPro" id="IPR006750">
    <property type="entry name" value="YdcZ"/>
</dbReference>
<dbReference type="PANTHER" id="PTHR34821">
    <property type="entry name" value="INNER MEMBRANE PROTEIN YDCZ"/>
    <property type="match status" value="1"/>
</dbReference>
<evidence type="ECO:0000313" key="2">
    <source>
        <dbReference type="EMBL" id="KAG9327286.1"/>
    </source>
</evidence>
<accession>A0A9P8IEE6</accession>
<comment type="caution">
    <text evidence="2">The sequence shown here is derived from an EMBL/GenBank/DDBJ whole genome shotgun (WGS) entry which is preliminary data.</text>
</comment>
<gene>
    <name evidence="2" type="ORF">KVV02_007062</name>
</gene>
<reference evidence="2" key="1">
    <citation type="submission" date="2021-07" db="EMBL/GenBank/DDBJ databases">
        <title>Draft genome of Mortierella alpina, strain LL118, isolated from an aspen leaf litter sample.</title>
        <authorList>
            <person name="Yang S."/>
            <person name="Vinatzer B.A."/>
        </authorList>
    </citation>
    <scope>NUCLEOTIDE SEQUENCE</scope>
    <source>
        <strain evidence="2">LL118</strain>
    </source>
</reference>
<organism evidence="2 3">
    <name type="scientific">Mortierella alpina</name>
    <name type="common">Oleaginous fungus</name>
    <name type="synonym">Mortierella renispora</name>
    <dbReference type="NCBI Taxonomy" id="64518"/>
    <lineage>
        <taxon>Eukaryota</taxon>
        <taxon>Fungi</taxon>
        <taxon>Fungi incertae sedis</taxon>
        <taxon>Mucoromycota</taxon>
        <taxon>Mortierellomycotina</taxon>
        <taxon>Mortierellomycetes</taxon>
        <taxon>Mortierellales</taxon>
        <taxon>Mortierellaceae</taxon>
        <taxon>Mortierella</taxon>
    </lineage>
</organism>
<dbReference type="EMBL" id="JAIFTL010000006">
    <property type="protein sequence ID" value="KAG9327286.1"/>
    <property type="molecule type" value="Genomic_DNA"/>
</dbReference>
<evidence type="ECO:0000256" key="1">
    <source>
        <dbReference type="SAM" id="Phobius"/>
    </source>
</evidence>
<feature type="transmembrane region" description="Helical" evidence="1">
    <location>
        <begin position="133"/>
        <end position="153"/>
    </location>
</feature>
<feature type="transmembrane region" description="Helical" evidence="1">
    <location>
        <begin position="108"/>
        <end position="127"/>
    </location>
</feature>
<keyword evidence="1" id="KW-0472">Membrane</keyword>
<feature type="transmembrane region" description="Helical" evidence="1">
    <location>
        <begin position="69"/>
        <end position="88"/>
    </location>
</feature>
<dbReference type="GO" id="GO:0005886">
    <property type="term" value="C:plasma membrane"/>
    <property type="evidence" value="ECO:0007669"/>
    <property type="project" value="TreeGrafter"/>
</dbReference>
<name>A0A9P8IEE6_MORAP</name>
<sequence length="184" mass="19771">MYSNESHTTDLSSVKVVSRQSSVRSIKPREMTLLDNVIFCAFLCLIGGVATASQGAVNSKLGQYTGQGLSSIIVFCTGAVVSVVYFLIEVKGRPPTNLSLMMAKAPWWSWTGGLIGAIFVIITILAIPKLGAGTTTAIIVCTQTIFSCVIDHFQIFDLPFRQYSVWRGLATIGLIGCVGVIAKF</sequence>
<dbReference type="PANTHER" id="PTHR34821:SF2">
    <property type="entry name" value="INNER MEMBRANE PROTEIN YDCZ"/>
    <property type="match status" value="1"/>
</dbReference>
<feature type="transmembrane region" description="Helical" evidence="1">
    <location>
        <begin position="33"/>
        <end position="57"/>
    </location>
</feature>
<proteinExistence type="predicted"/>
<dbReference type="AlphaFoldDB" id="A0A9P8IEE6"/>
<keyword evidence="1" id="KW-1133">Transmembrane helix</keyword>
<dbReference type="Pfam" id="PF04657">
    <property type="entry name" value="DMT_YdcZ"/>
    <property type="match status" value="1"/>
</dbReference>
<evidence type="ECO:0008006" key="4">
    <source>
        <dbReference type="Google" id="ProtNLM"/>
    </source>
</evidence>
<protein>
    <recommendedName>
        <fullName evidence="4">DMT family transporter</fullName>
    </recommendedName>
</protein>